<gene>
    <name evidence="5" type="ORF">Fmac_032016</name>
</gene>
<evidence type="ECO:0000256" key="2">
    <source>
        <dbReference type="ARBA" id="ARBA00006801"/>
    </source>
</evidence>
<dbReference type="Proteomes" id="UP001603857">
    <property type="component" value="Unassembled WGS sequence"/>
</dbReference>
<dbReference type="GO" id="GO:0046872">
    <property type="term" value="F:metal ion binding"/>
    <property type="evidence" value="ECO:0007669"/>
    <property type="project" value="UniProtKB-KW"/>
</dbReference>
<keyword evidence="3" id="KW-0479">Metal-binding</keyword>
<evidence type="ECO:0000256" key="4">
    <source>
        <dbReference type="ARBA" id="ARBA00023242"/>
    </source>
</evidence>
<reference evidence="5 6" key="1">
    <citation type="submission" date="2024-08" db="EMBL/GenBank/DDBJ databases">
        <title>Insights into the chromosomal genome structure of Flemingia macrophylla.</title>
        <authorList>
            <person name="Ding Y."/>
            <person name="Zhao Y."/>
            <person name="Bi W."/>
            <person name="Wu M."/>
            <person name="Zhao G."/>
            <person name="Gong Y."/>
            <person name="Li W."/>
            <person name="Zhang P."/>
        </authorList>
    </citation>
    <scope>NUCLEOTIDE SEQUENCE [LARGE SCALE GENOMIC DNA]</scope>
    <source>
        <strain evidence="5">DYQJB</strain>
        <tissue evidence="5">Leaf</tissue>
    </source>
</reference>
<proteinExistence type="inferred from homology"/>
<protein>
    <submittedName>
        <fullName evidence="5">Uncharacterized protein</fullName>
    </submittedName>
</protein>
<comment type="subcellular location">
    <subcellularLocation>
        <location evidence="1">Nucleus</location>
    </subcellularLocation>
</comment>
<evidence type="ECO:0000313" key="5">
    <source>
        <dbReference type="EMBL" id="KAL2318140.1"/>
    </source>
</evidence>
<evidence type="ECO:0000256" key="1">
    <source>
        <dbReference type="ARBA" id="ARBA00004123"/>
    </source>
</evidence>
<dbReference type="PANTHER" id="PTHR12549:SF38">
    <property type="entry name" value="JMJC DOMAIN-CONTAINING HISTONE DEMETHYLASE 2, ISOFORM A"/>
    <property type="match status" value="1"/>
</dbReference>
<comment type="similarity">
    <text evidence="2">Belongs to the JARID1 histone demethylase family.</text>
</comment>
<organism evidence="5 6">
    <name type="scientific">Flemingia macrophylla</name>
    <dbReference type="NCBI Taxonomy" id="520843"/>
    <lineage>
        <taxon>Eukaryota</taxon>
        <taxon>Viridiplantae</taxon>
        <taxon>Streptophyta</taxon>
        <taxon>Embryophyta</taxon>
        <taxon>Tracheophyta</taxon>
        <taxon>Spermatophyta</taxon>
        <taxon>Magnoliopsida</taxon>
        <taxon>eudicotyledons</taxon>
        <taxon>Gunneridae</taxon>
        <taxon>Pentapetalae</taxon>
        <taxon>rosids</taxon>
        <taxon>fabids</taxon>
        <taxon>Fabales</taxon>
        <taxon>Fabaceae</taxon>
        <taxon>Papilionoideae</taxon>
        <taxon>50 kb inversion clade</taxon>
        <taxon>NPAAA clade</taxon>
        <taxon>indigoferoid/millettioid clade</taxon>
        <taxon>Phaseoleae</taxon>
        <taxon>Flemingia</taxon>
    </lineage>
</organism>
<dbReference type="EMBL" id="JBGMDY010000011">
    <property type="protein sequence ID" value="KAL2318140.1"/>
    <property type="molecule type" value="Genomic_DNA"/>
</dbReference>
<dbReference type="AlphaFoldDB" id="A0ABD1L522"/>
<evidence type="ECO:0000313" key="6">
    <source>
        <dbReference type="Proteomes" id="UP001603857"/>
    </source>
</evidence>
<dbReference type="PANTHER" id="PTHR12549">
    <property type="entry name" value="JMJC DOMAIN-CONTAINING HISTONE DEMETHYLATION PROTEIN"/>
    <property type="match status" value="1"/>
</dbReference>
<keyword evidence="4" id="KW-0539">Nucleus</keyword>
<dbReference type="InterPro" id="IPR045109">
    <property type="entry name" value="LSDs-like"/>
</dbReference>
<dbReference type="Gene3D" id="2.60.120.650">
    <property type="entry name" value="Cupin"/>
    <property type="match status" value="1"/>
</dbReference>
<comment type="caution">
    <text evidence="5">The sequence shown here is derived from an EMBL/GenBank/DDBJ whole genome shotgun (WGS) entry which is preliminary data.</text>
</comment>
<accession>A0ABD1L522</accession>
<keyword evidence="6" id="KW-1185">Reference proteome</keyword>
<evidence type="ECO:0000256" key="3">
    <source>
        <dbReference type="ARBA" id="ARBA00022723"/>
    </source>
</evidence>
<sequence length="283" mass="32092">MSFRRRKPPFLFFVASLRREPFESAVVAFATIVSTSITSTTITKDLAERPNAAQLVFKLSDNCNTSIVNFHRSCPNPNCQYDLCLACCMELRNGLQCEEIPASGNQGTDDTQPLTSVWRAEINGGIPCPPKARGGCGTTFLSLKRLLEAKWVDKLVKNVEELTIKYQPPNIDLSLGCSMCQSFEEDAVHNFVRKAASREISYDNYLYCPDAVKMEDKDFEHFQRHWIRGEPVIVRNVFEKGSGLSWNPMVMWRAFRGAKKILKEEAAAFKAIDCLDWCEVHDF</sequence>
<name>A0ABD1L522_9FABA</name>
<dbReference type="GO" id="GO:0005634">
    <property type="term" value="C:nucleus"/>
    <property type="evidence" value="ECO:0007669"/>
    <property type="project" value="UniProtKB-SubCell"/>
</dbReference>